<dbReference type="Pfam" id="PF12330">
    <property type="entry name" value="Haspin_kinase"/>
    <property type="match status" value="1"/>
</dbReference>
<evidence type="ECO:0000259" key="9">
    <source>
        <dbReference type="SMART" id="SM01331"/>
    </source>
</evidence>
<proteinExistence type="predicted"/>
<comment type="catalytic activity">
    <reaction evidence="7">
        <text>L-threonyl-[protein] + ATP = O-phospho-L-threonyl-[protein] + ADP + H(+)</text>
        <dbReference type="Rhea" id="RHEA:46608"/>
        <dbReference type="Rhea" id="RHEA-COMP:11060"/>
        <dbReference type="Rhea" id="RHEA-COMP:11605"/>
        <dbReference type="ChEBI" id="CHEBI:15378"/>
        <dbReference type="ChEBI" id="CHEBI:30013"/>
        <dbReference type="ChEBI" id="CHEBI:30616"/>
        <dbReference type="ChEBI" id="CHEBI:61977"/>
        <dbReference type="ChEBI" id="CHEBI:456216"/>
        <dbReference type="EC" id="2.7.11.1"/>
    </reaction>
</comment>
<sequence length="115" mass="13582">MYYDLSQDEELFQGEGDYQFEMYRMMRSQCGNNWQNFTPKNNVVWIHYLTEKALNASKGYRYLRAPRQSAFDLLQELESSVLAFDSCYELVQAMCGPQTAQFPLLRKSKLIRAKK</sequence>
<keyword evidence="3" id="KW-0808">Transferase</keyword>
<evidence type="ECO:0000256" key="7">
    <source>
        <dbReference type="ARBA" id="ARBA00047899"/>
    </source>
</evidence>
<evidence type="ECO:0000256" key="1">
    <source>
        <dbReference type="ARBA" id="ARBA00012513"/>
    </source>
</evidence>
<keyword evidence="2" id="KW-0723">Serine/threonine-protein kinase</keyword>
<dbReference type="GO" id="GO:0072354">
    <property type="term" value="F:histone H3T3 kinase activity"/>
    <property type="evidence" value="ECO:0007669"/>
    <property type="project" value="TreeGrafter"/>
</dbReference>
<evidence type="ECO:0000256" key="8">
    <source>
        <dbReference type="ARBA" id="ARBA00048679"/>
    </source>
</evidence>
<keyword evidence="5 10" id="KW-0418">Kinase</keyword>
<evidence type="ECO:0000313" key="10">
    <source>
        <dbReference type="EMBL" id="CAG6643652.1"/>
    </source>
</evidence>
<protein>
    <recommendedName>
        <fullName evidence="1">non-specific serine/threonine protein kinase</fullName>
        <ecNumber evidence="1">2.7.11.1</ecNumber>
    </recommendedName>
</protein>
<dbReference type="GO" id="GO:0005634">
    <property type="term" value="C:nucleus"/>
    <property type="evidence" value="ECO:0007669"/>
    <property type="project" value="TreeGrafter"/>
</dbReference>
<comment type="catalytic activity">
    <reaction evidence="8">
        <text>L-seryl-[protein] + ATP = O-phospho-L-seryl-[protein] + ADP + H(+)</text>
        <dbReference type="Rhea" id="RHEA:17989"/>
        <dbReference type="Rhea" id="RHEA-COMP:9863"/>
        <dbReference type="Rhea" id="RHEA-COMP:11604"/>
        <dbReference type="ChEBI" id="CHEBI:15378"/>
        <dbReference type="ChEBI" id="CHEBI:29999"/>
        <dbReference type="ChEBI" id="CHEBI:30616"/>
        <dbReference type="ChEBI" id="CHEBI:83421"/>
        <dbReference type="ChEBI" id="CHEBI:456216"/>
        <dbReference type="EC" id="2.7.11.1"/>
    </reaction>
</comment>
<keyword evidence="6" id="KW-0067">ATP-binding</keyword>
<accession>A0A8D8W1I5</accession>
<dbReference type="PANTHER" id="PTHR24419">
    <property type="entry name" value="INTERLEUKIN-1 RECEPTOR-ASSOCIATED KINASE"/>
    <property type="match status" value="1"/>
</dbReference>
<dbReference type="GO" id="GO:0005737">
    <property type="term" value="C:cytoplasm"/>
    <property type="evidence" value="ECO:0007669"/>
    <property type="project" value="TreeGrafter"/>
</dbReference>
<name>A0A8D8W1I5_9HEMI</name>
<evidence type="ECO:0000256" key="2">
    <source>
        <dbReference type="ARBA" id="ARBA00022527"/>
    </source>
</evidence>
<dbReference type="EC" id="2.7.11.1" evidence="1"/>
<reference evidence="10" key="1">
    <citation type="submission" date="2021-05" db="EMBL/GenBank/DDBJ databases">
        <authorList>
            <person name="Alioto T."/>
            <person name="Alioto T."/>
            <person name="Gomez Garrido J."/>
        </authorList>
    </citation>
    <scope>NUCLEOTIDE SEQUENCE</scope>
</reference>
<dbReference type="PANTHER" id="PTHR24419:SF18">
    <property type="entry name" value="SERINE_THREONINE-PROTEIN KINASE HASPIN"/>
    <property type="match status" value="1"/>
</dbReference>
<dbReference type="GO" id="GO:0035556">
    <property type="term" value="P:intracellular signal transduction"/>
    <property type="evidence" value="ECO:0007669"/>
    <property type="project" value="TreeGrafter"/>
</dbReference>
<dbReference type="SMART" id="SM01331">
    <property type="entry name" value="DUF3635"/>
    <property type="match status" value="1"/>
</dbReference>
<dbReference type="Gene3D" id="1.10.510.10">
    <property type="entry name" value="Transferase(Phosphotransferase) domain 1"/>
    <property type="match status" value="1"/>
</dbReference>
<dbReference type="EMBL" id="HBUF01128246">
    <property type="protein sequence ID" value="CAG6643651.1"/>
    <property type="molecule type" value="Transcribed_RNA"/>
</dbReference>
<dbReference type="GO" id="GO:0000278">
    <property type="term" value="P:mitotic cell cycle"/>
    <property type="evidence" value="ECO:0007669"/>
    <property type="project" value="TreeGrafter"/>
</dbReference>
<evidence type="ECO:0000256" key="4">
    <source>
        <dbReference type="ARBA" id="ARBA00022741"/>
    </source>
</evidence>
<dbReference type="EMBL" id="HBUF01128247">
    <property type="protein sequence ID" value="CAG6643652.1"/>
    <property type="molecule type" value="Transcribed_RNA"/>
</dbReference>
<dbReference type="AlphaFoldDB" id="A0A8D8W1I5"/>
<evidence type="ECO:0000256" key="5">
    <source>
        <dbReference type="ARBA" id="ARBA00022777"/>
    </source>
</evidence>
<evidence type="ECO:0000256" key="6">
    <source>
        <dbReference type="ARBA" id="ARBA00022840"/>
    </source>
</evidence>
<organism evidence="10">
    <name type="scientific">Cacopsylla melanoneura</name>
    <dbReference type="NCBI Taxonomy" id="428564"/>
    <lineage>
        <taxon>Eukaryota</taxon>
        <taxon>Metazoa</taxon>
        <taxon>Ecdysozoa</taxon>
        <taxon>Arthropoda</taxon>
        <taxon>Hexapoda</taxon>
        <taxon>Insecta</taxon>
        <taxon>Pterygota</taxon>
        <taxon>Neoptera</taxon>
        <taxon>Paraneoptera</taxon>
        <taxon>Hemiptera</taxon>
        <taxon>Sternorrhyncha</taxon>
        <taxon>Psylloidea</taxon>
        <taxon>Psyllidae</taxon>
        <taxon>Psyllinae</taxon>
        <taxon>Cacopsylla</taxon>
    </lineage>
</organism>
<dbReference type="GO" id="GO:0005524">
    <property type="term" value="F:ATP binding"/>
    <property type="evidence" value="ECO:0007669"/>
    <property type="project" value="UniProtKB-KW"/>
</dbReference>
<keyword evidence="4" id="KW-0547">Nucleotide-binding</keyword>
<dbReference type="InterPro" id="IPR024604">
    <property type="entry name" value="GSG2_C"/>
</dbReference>
<feature type="domain" description="Serine/threonine-protein kinase haspin C-terminal" evidence="9">
    <location>
        <begin position="9"/>
        <end position="92"/>
    </location>
</feature>
<evidence type="ECO:0000256" key="3">
    <source>
        <dbReference type="ARBA" id="ARBA00022679"/>
    </source>
</evidence>